<gene>
    <name evidence="18" type="ORF">HNR48_001547</name>
</gene>
<dbReference type="InterPro" id="IPR011662">
    <property type="entry name" value="Secretin/TonB_short_N"/>
</dbReference>
<keyword evidence="19" id="KW-1185">Reference proteome</keyword>
<dbReference type="Gene3D" id="2.40.170.20">
    <property type="entry name" value="TonB-dependent receptor, beta-barrel domain"/>
    <property type="match status" value="1"/>
</dbReference>
<protein>
    <submittedName>
        <fullName evidence="18">Iron complex outermembrane receptor protein</fullName>
    </submittedName>
</protein>
<dbReference type="RefSeq" id="WP_166848957.1">
    <property type="nucleotide sequence ID" value="NZ_JAAONY010000001.1"/>
</dbReference>
<accession>A0A7X0MWS5</accession>
<dbReference type="GO" id="GO:0015344">
    <property type="term" value="F:siderophore uptake transmembrane transporter activity"/>
    <property type="evidence" value="ECO:0007669"/>
    <property type="project" value="TreeGrafter"/>
</dbReference>
<dbReference type="GO" id="GO:0015891">
    <property type="term" value="P:siderophore transport"/>
    <property type="evidence" value="ECO:0007669"/>
    <property type="project" value="InterPro"/>
</dbReference>
<evidence type="ECO:0000256" key="13">
    <source>
        <dbReference type="ARBA" id="ARBA00023237"/>
    </source>
</evidence>
<keyword evidence="8" id="KW-0408">Iron</keyword>
<dbReference type="Pfam" id="PF07715">
    <property type="entry name" value="Plug"/>
    <property type="match status" value="1"/>
</dbReference>
<evidence type="ECO:0000256" key="1">
    <source>
        <dbReference type="ARBA" id="ARBA00004571"/>
    </source>
</evidence>
<dbReference type="PANTHER" id="PTHR32552">
    <property type="entry name" value="FERRICHROME IRON RECEPTOR-RELATED"/>
    <property type="match status" value="1"/>
</dbReference>
<dbReference type="Gene3D" id="3.55.50.30">
    <property type="match status" value="1"/>
</dbReference>
<keyword evidence="13 14" id="KW-0998">Cell outer membrane</keyword>
<evidence type="ECO:0000256" key="7">
    <source>
        <dbReference type="ARBA" id="ARBA00022729"/>
    </source>
</evidence>
<evidence type="ECO:0000256" key="2">
    <source>
        <dbReference type="ARBA" id="ARBA00009810"/>
    </source>
</evidence>
<evidence type="ECO:0000256" key="3">
    <source>
        <dbReference type="ARBA" id="ARBA00022448"/>
    </source>
</evidence>
<evidence type="ECO:0000256" key="14">
    <source>
        <dbReference type="PROSITE-ProRule" id="PRU01360"/>
    </source>
</evidence>
<evidence type="ECO:0000313" key="18">
    <source>
        <dbReference type="EMBL" id="MBB6521269.1"/>
    </source>
</evidence>
<dbReference type="InParanoid" id="A0A7X0MWS5"/>
<evidence type="ECO:0000256" key="4">
    <source>
        <dbReference type="ARBA" id="ARBA00022452"/>
    </source>
</evidence>
<evidence type="ECO:0000259" key="17">
    <source>
        <dbReference type="SMART" id="SM00965"/>
    </source>
</evidence>
<dbReference type="InterPro" id="IPR010105">
    <property type="entry name" value="TonB_sidphr_rcpt"/>
</dbReference>
<dbReference type="SUPFAM" id="SSF56935">
    <property type="entry name" value="Porins"/>
    <property type="match status" value="1"/>
</dbReference>
<feature type="signal peptide" evidence="16">
    <location>
        <begin position="1"/>
        <end position="26"/>
    </location>
</feature>
<proteinExistence type="inferred from homology"/>
<evidence type="ECO:0000256" key="8">
    <source>
        <dbReference type="ARBA" id="ARBA00023004"/>
    </source>
</evidence>
<evidence type="ECO:0000256" key="15">
    <source>
        <dbReference type="RuleBase" id="RU003357"/>
    </source>
</evidence>
<dbReference type="GO" id="GO:0038023">
    <property type="term" value="F:signaling receptor activity"/>
    <property type="evidence" value="ECO:0007669"/>
    <property type="project" value="InterPro"/>
</dbReference>
<sequence>MQRFKKTTLGFLVAAIAAGASSNSLAQTSPSTAANAPQASADQMFDVDLPAGSLTQAITALSLQSRVQILMDSDLVRNIEVPALKGRYTLEQALQRLLKGTALVPRRSGPTAFTLETVNEMPENVVMEEVVVIGTDGSRYQTSAGLSLTGLPLDYLELPRVVEVISEQLILDQKVTELEEVLRNVPGISLSDGFGGSNNDYLIRGFRRSAVYQDGIRSRPSLRVNTTNAESVKVIKGPASITYGQVEPGGLVDIVTKKPLSERRVYTEMRVGSFDNRHFLVDVSVPVNKSFAFRLNASTQDNDSFRDFFSIERDALALTTAYQWSDSTKLTASYEYRDEFRSFDRGTVTVPTPNGREIINRVFNIPIERRFGEPFEKIDTEYQYGTLGLEHDINSKWSMNLGLAFEKFKSDDLQARPRALIILDESAPVSNGFFTGVPQFESVVDEATDQVFLARRTDGSIDREVEALQFNARLNGELNLAGMRHRVAFGLDYQEQEGSRFFNATATSNGVPVALGGNGPLFDLKNPVYGNLPSTLSSEGRPLIEDENNDIGLYINDYIDLSERWGLLMGVRYDSIDVDGDGPAKSETELSPQLGLTYRLNNSMALFASYAEAFEPNTAFVISPDGSSSSTEVYDPEDSRQYELGFKAQWFEGRLNSTASIYSIEKNNVLTIVGDEVQLIKGQESQGFELSLSGQPTPGMNISAGYAYTDAEIKSGANVGKRPRNVAEHTFNVWSSYEFYQGSLQGLGAGIGAFYMGDRYGDNANSWNLGNYTTVDASVWYNLAVKSFSADGLLRFQLSAKNIFDKEYYAASGGDLRVTIGTPRSLFASVSATF</sequence>
<keyword evidence="12 18" id="KW-0675">Receptor</keyword>
<evidence type="ECO:0000256" key="9">
    <source>
        <dbReference type="ARBA" id="ARBA00023065"/>
    </source>
</evidence>
<dbReference type="InterPro" id="IPR000531">
    <property type="entry name" value="Beta-barrel_TonB"/>
</dbReference>
<reference evidence="18 19" key="1">
    <citation type="submission" date="2020-08" db="EMBL/GenBank/DDBJ databases">
        <title>Genomic Encyclopedia of Type Strains, Phase IV (KMG-IV): sequencing the most valuable type-strain genomes for metagenomic binning, comparative biology and taxonomic classification.</title>
        <authorList>
            <person name="Goeker M."/>
        </authorList>
    </citation>
    <scope>NUCLEOTIDE SEQUENCE [LARGE SCALE GENOMIC DNA]</scope>
    <source>
        <strain evidence="18 19">DSM 22368</strain>
    </source>
</reference>
<feature type="chain" id="PRO_5030849669" evidence="16">
    <location>
        <begin position="27"/>
        <end position="834"/>
    </location>
</feature>
<dbReference type="SMART" id="SM00965">
    <property type="entry name" value="STN"/>
    <property type="match status" value="1"/>
</dbReference>
<dbReference type="CDD" id="cd01347">
    <property type="entry name" value="ligand_gated_channel"/>
    <property type="match status" value="1"/>
</dbReference>
<comment type="similarity">
    <text evidence="2 14 15">Belongs to the TonB-dependent receptor family.</text>
</comment>
<organism evidence="18 19">
    <name type="scientific">Pseudoteredinibacter isoporae</name>
    <dbReference type="NCBI Taxonomy" id="570281"/>
    <lineage>
        <taxon>Bacteria</taxon>
        <taxon>Pseudomonadati</taxon>
        <taxon>Pseudomonadota</taxon>
        <taxon>Gammaproteobacteria</taxon>
        <taxon>Cellvibrionales</taxon>
        <taxon>Cellvibrionaceae</taxon>
        <taxon>Pseudoteredinibacter</taxon>
    </lineage>
</organism>
<keyword evidence="11 14" id="KW-0472">Membrane</keyword>
<evidence type="ECO:0000256" key="10">
    <source>
        <dbReference type="ARBA" id="ARBA00023077"/>
    </source>
</evidence>
<dbReference type="NCBIfam" id="TIGR01783">
    <property type="entry name" value="TonB-siderophor"/>
    <property type="match status" value="1"/>
</dbReference>
<keyword evidence="3 14" id="KW-0813">Transport</keyword>
<dbReference type="Pfam" id="PF07660">
    <property type="entry name" value="STN"/>
    <property type="match status" value="1"/>
</dbReference>
<evidence type="ECO:0000256" key="12">
    <source>
        <dbReference type="ARBA" id="ARBA00023170"/>
    </source>
</evidence>
<keyword evidence="9" id="KW-0406">Ion transport</keyword>
<dbReference type="InterPro" id="IPR012910">
    <property type="entry name" value="Plug_dom"/>
</dbReference>
<dbReference type="InterPro" id="IPR039426">
    <property type="entry name" value="TonB-dep_rcpt-like"/>
</dbReference>
<comment type="subcellular location">
    <subcellularLocation>
        <location evidence="1 14">Cell outer membrane</location>
        <topology evidence="1 14">Multi-pass membrane protein</topology>
    </subcellularLocation>
</comment>
<keyword evidence="10 15" id="KW-0798">TonB box</keyword>
<dbReference type="AlphaFoldDB" id="A0A7X0MWS5"/>
<evidence type="ECO:0000256" key="5">
    <source>
        <dbReference type="ARBA" id="ARBA00022496"/>
    </source>
</evidence>
<dbReference type="PROSITE" id="PS52016">
    <property type="entry name" value="TONB_DEPENDENT_REC_3"/>
    <property type="match status" value="1"/>
</dbReference>
<comment type="caution">
    <text evidence="18">The sequence shown here is derived from an EMBL/GenBank/DDBJ whole genome shotgun (WGS) entry which is preliminary data.</text>
</comment>
<dbReference type="Gene3D" id="2.170.130.10">
    <property type="entry name" value="TonB-dependent receptor, plug domain"/>
    <property type="match status" value="1"/>
</dbReference>
<feature type="domain" description="Secretin/TonB short N-terminal" evidence="17">
    <location>
        <begin position="67"/>
        <end position="118"/>
    </location>
</feature>
<dbReference type="GO" id="GO:0009279">
    <property type="term" value="C:cell outer membrane"/>
    <property type="evidence" value="ECO:0007669"/>
    <property type="project" value="UniProtKB-SubCell"/>
</dbReference>
<name>A0A7X0MWS5_9GAMM</name>
<keyword evidence="4 14" id="KW-1134">Transmembrane beta strand</keyword>
<dbReference type="InterPro" id="IPR037066">
    <property type="entry name" value="Plug_dom_sf"/>
</dbReference>
<evidence type="ECO:0000313" key="19">
    <source>
        <dbReference type="Proteomes" id="UP000528457"/>
    </source>
</evidence>
<keyword evidence="6 14" id="KW-0812">Transmembrane</keyword>
<keyword evidence="5" id="KW-0410">Iron transport</keyword>
<dbReference type="Proteomes" id="UP000528457">
    <property type="component" value="Unassembled WGS sequence"/>
</dbReference>
<evidence type="ECO:0000256" key="11">
    <source>
        <dbReference type="ARBA" id="ARBA00023136"/>
    </source>
</evidence>
<dbReference type="InterPro" id="IPR036942">
    <property type="entry name" value="Beta-barrel_TonB_sf"/>
</dbReference>
<dbReference type="PANTHER" id="PTHR32552:SF68">
    <property type="entry name" value="FERRICHROME OUTER MEMBRANE TRANSPORTER_PHAGE RECEPTOR"/>
    <property type="match status" value="1"/>
</dbReference>
<dbReference type="Pfam" id="PF00593">
    <property type="entry name" value="TonB_dep_Rec_b-barrel"/>
    <property type="match status" value="1"/>
</dbReference>
<keyword evidence="7 16" id="KW-0732">Signal</keyword>
<evidence type="ECO:0000256" key="16">
    <source>
        <dbReference type="SAM" id="SignalP"/>
    </source>
</evidence>
<dbReference type="EMBL" id="JACHHT010000001">
    <property type="protein sequence ID" value="MBB6521269.1"/>
    <property type="molecule type" value="Genomic_DNA"/>
</dbReference>
<evidence type="ECO:0000256" key="6">
    <source>
        <dbReference type="ARBA" id="ARBA00022692"/>
    </source>
</evidence>